<accession>A0A1V0TTA7</accession>
<name>A0A1V0TTA7_9ACTN</name>
<dbReference type="EMBL" id="CP020569">
    <property type="protein sequence ID" value="ARF56080.1"/>
    <property type="molecule type" value="Genomic_DNA"/>
</dbReference>
<gene>
    <name evidence="2" type="ORF">B1H19_19480</name>
</gene>
<dbReference type="AlphaFoldDB" id="A0A1V0TTA7"/>
<reference evidence="2 3" key="1">
    <citation type="submission" date="2017-04" db="EMBL/GenBank/DDBJ databases">
        <title>Complete Genome Sequence of Streptomyces gilvosporeus F607, a Capable Producer of Natamycin.</title>
        <authorList>
            <person name="Zong G."/>
            <person name="Zhong C."/>
            <person name="Fu J."/>
            <person name="Qin R."/>
            <person name="Cao G."/>
        </authorList>
    </citation>
    <scope>NUCLEOTIDE SEQUENCE [LARGE SCALE GENOMIC DNA]</scope>
    <source>
        <strain evidence="2 3">F607</strain>
    </source>
</reference>
<keyword evidence="3" id="KW-1185">Reference proteome</keyword>
<evidence type="ECO:0000313" key="3">
    <source>
        <dbReference type="Proteomes" id="UP000192726"/>
    </source>
</evidence>
<dbReference type="KEGG" id="sgv:B1H19_19480"/>
<dbReference type="Proteomes" id="UP000192726">
    <property type="component" value="Chromosome"/>
</dbReference>
<sequence>MCQRAVCRSCRKLTHEGCGKHVDQVLMGVPTAQRCTCEPAERKRERTVEAATRSESVPARQSGASRRTPAPGSLPGRSRGGCWARLIDWVKRPA</sequence>
<protein>
    <submittedName>
        <fullName evidence="2">Uncharacterized protein</fullName>
    </submittedName>
</protein>
<evidence type="ECO:0000256" key="1">
    <source>
        <dbReference type="SAM" id="MobiDB-lite"/>
    </source>
</evidence>
<proteinExistence type="predicted"/>
<evidence type="ECO:0000313" key="2">
    <source>
        <dbReference type="EMBL" id="ARF56080.1"/>
    </source>
</evidence>
<organism evidence="2 3">
    <name type="scientific">Streptomyces gilvosporeus</name>
    <dbReference type="NCBI Taxonomy" id="553510"/>
    <lineage>
        <taxon>Bacteria</taxon>
        <taxon>Bacillati</taxon>
        <taxon>Actinomycetota</taxon>
        <taxon>Actinomycetes</taxon>
        <taxon>Kitasatosporales</taxon>
        <taxon>Streptomycetaceae</taxon>
        <taxon>Streptomyces</taxon>
    </lineage>
</organism>
<feature type="region of interest" description="Disordered" evidence="1">
    <location>
        <begin position="46"/>
        <end position="80"/>
    </location>
</feature>